<evidence type="ECO:0000256" key="1">
    <source>
        <dbReference type="SAM" id="Phobius"/>
    </source>
</evidence>
<dbReference type="EMBL" id="CP097507">
    <property type="protein sequence ID" value="URE04816.1"/>
    <property type="molecule type" value="Genomic_DNA"/>
</dbReference>
<gene>
    <name evidence="2" type="ORF">MUK42_37737</name>
</gene>
<reference evidence="2" key="1">
    <citation type="submission" date="2022-05" db="EMBL/GenBank/DDBJ databases">
        <title>The Musa troglodytarum L. genome provides insights into the mechanism of non-climacteric behaviour and enrichment of carotenoids.</title>
        <authorList>
            <person name="Wang J."/>
        </authorList>
    </citation>
    <scope>NUCLEOTIDE SEQUENCE</scope>
    <source>
        <tissue evidence="2">Leaf</tissue>
    </source>
</reference>
<protein>
    <submittedName>
        <fullName evidence="2">Uncharacterized protein</fullName>
    </submittedName>
</protein>
<dbReference type="Proteomes" id="UP001055439">
    <property type="component" value="Chromosome 5"/>
</dbReference>
<sequence length="61" mass="6886">MTTIHAPFIFSKDNDDVAFTPWLAYTCPASSCFIIAVGSWRAAKDRIFLRKRPVHESRAAT</sequence>
<name>A0A9E7FXD9_9LILI</name>
<evidence type="ECO:0000313" key="2">
    <source>
        <dbReference type="EMBL" id="URE04816.1"/>
    </source>
</evidence>
<keyword evidence="1" id="KW-0812">Transmembrane</keyword>
<dbReference type="EMBL" id="CP097507">
    <property type="protein sequence ID" value="URE04819.1"/>
    <property type="molecule type" value="Genomic_DNA"/>
</dbReference>
<proteinExistence type="predicted"/>
<keyword evidence="3" id="KW-1185">Reference proteome</keyword>
<dbReference type="AlphaFoldDB" id="A0A9E7FXD9"/>
<feature type="transmembrane region" description="Helical" evidence="1">
    <location>
        <begin position="22"/>
        <end position="43"/>
    </location>
</feature>
<keyword evidence="1" id="KW-0472">Membrane</keyword>
<accession>A0A9E7FXD9</accession>
<organism evidence="2 3">
    <name type="scientific">Musa troglodytarum</name>
    <name type="common">fe'i banana</name>
    <dbReference type="NCBI Taxonomy" id="320322"/>
    <lineage>
        <taxon>Eukaryota</taxon>
        <taxon>Viridiplantae</taxon>
        <taxon>Streptophyta</taxon>
        <taxon>Embryophyta</taxon>
        <taxon>Tracheophyta</taxon>
        <taxon>Spermatophyta</taxon>
        <taxon>Magnoliopsida</taxon>
        <taxon>Liliopsida</taxon>
        <taxon>Zingiberales</taxon>
        <taxon>Musaceae</taxon>
        <taxon>Musa</taxon>
    </lineage>
</organism>
<keyword evidence="1" id="KW-1133">Transmembrane helix</keyword>
<evidence type="ECO:0000313" key="3">
    <source>
        <dbReference type="Proteomes" id="UP001055439"/>
    </source>
</evidence>